<dbReference type="EMBL" id="SNXW01000006">
    <property type="protein sequence ID" value="TDP82058.1"/>
    <property type="molecule type" value="Genomic_DNA"/>
</dbReference>
<keyword evidence="5" id="KW-1185">Reference proteome</keyword>
<dbReference type="InterPro" id="IPR000498">
    <property type="entry name" value="OmpA-like_TM_dom"/>
</dbReference>
<evidence type="ECO:0000259" key="3">
    <source>
        <dbReference type="Pfam" id="PF01389"/>
    </source>
</evidence>
<protein>
    <submittedName>
        <fullName evidence="4">Opacity protein-like surface antigen</fullName>
    </submittedName>
</protein>
<keyword evidence="2" id="KW-0732">Signal</keyword>
<accession>A0A4V3CVD7</accession>
<dbReference type="RefSeq" id="WP_166643546.1">
    <property type="nucleotide sequence ID" value="NZ_SNXW01000006.1"/>
</dbReference>
<evidence type="ECO:0000313" key="5">
    <source>
        <dbReference type="Proteomes" id="UP000294593"/>
    </source>
</evidence>
<evidence type="ECO:0000313" key="4">
    <source>
        <dbReference type="EMBL" id="TDP82058.1"/>
    </source>
</evidence>
<evidence type="ECO:0000256" key="1">
    <source>
        <dbReference type="ARBA" id="ARBA00004442"/>
    </source>
</evidence>
<feature type="signal peptide" evidence="2">
    <location>
        <begin position="1"/>
        <end position="23"/>
    </location>
</feature>
<comment type="caution">
    <text evidence="4">The sequence shown here is derived from an EMBL/GenBank/DDBJ whole genome shotgun (WGS) entry which is preliminary data.</text>
</comment>
<gene>
    <name evidence="4" type="ORF">EV672_10612</name>
</gene>
<reference evidence="4 5" key="1">
    <citation type="submission" date="2019-03" db="EMBL/GenBank/DDBJ databases">
        <title>Genomic Encyclopedia of Type Strains, Phase IV (KMG-IV): sequencing the most valuable type-strain genomes for metagenomic binning, comparative biology and taxonomic classification.</title>
        <authorList>
            <person name="Goeker M."/>
        </authorList>
    </citation>
    <scope>NUCLEOTIDE SEQUENCE [LARGE SCALE GENOMIC DNA]</scope>
    <source>
        <strain evidence="4 5">DSM 11901</strain>
    </source>
</reference>
<organism evidence="4 5">
    <name type="scientific">Aquabacterium commune</name>
    <dbReference type="NCBI Taxonomy" id="70586"/>
    <lineage>
        <taxon>Bacteria</taxon>
        <taxon>Pseudomonadati</taxon>
        <taxon>Pseudomonadota</taxon>
        <taxon>Betaproteobacteria</taxon>
        <taxon>Burkholderiales</taxon>
        <taxon>Aquabacterium</taxon>
    </lineage>
</organism>
<dbReference type="GO" id="GO:0009279">
    <property type="term" value="C:cell outer membrane"/>
    <property type="evidence" value="ECO:0007669"/>
    <property type="project" value="UniProtKB-SubCell"/>
</dbReference>
<dbReference type="Pfam" id="PF01389">
    <property type="entry name" value="OmpA_membrane"/>
    <property type="match status" value="1"/>
</dbReference>
<name>A0A4V3CVD7_9BURK</name>
<comment type="subcellular location">
    <subcellularLocation>
        <location evidence="1">Cell outer membrane</location>
    </subcellularLocation>
</comment>
<sequence length="195" mass="20368">MKKYIAFGVAATLWATLAGTAAAESYVGLSAGPSSYKLNCAGLSRCDKSDVGVKFFGGYRYNPMIAGELAYIDFGRSVSSGTQDGFQLEGTLRSRALAANVALRLPLAKDLNGIARLGLARVRSSLDQRADGMVIASDARTSIQPYLGLGLQYALHKNVSLDVGLDMTRAKLGNGSGGTTTSAVRLANAGVTYGF</sequence>
<proteinExistence type="predicted"/>
<dbReference type="Gene3D" id="2.40.160.20">
    <property type="match status" value="1"/>
</dbReference>
<dbReference type="SUPFAM" id="SSF56925">
    <property type="entry name" value="OMPA-like"/>
    <property type="match status" value="1"/>
</dbReference>
<dbReference type="Proteomes" id="UP000294593">
    <property type="component" value="Unassembled WGS sequence"/>
</dbReference>
<evidence type="ECO:0000256" key="2">
    <source>
        <dbReference type="SAM" id="SignalP"/>
    </source>
</evidence>
<dbReference type="InterPro" id="IPR011250">
    <property type="entry name" value="OMP/PagP_B-barrel"/>
</dbReference>
<feature type="chain" id="PRO_5020432487" evidence="2">
    <location>
        <begin position="24"/>
        <end position="195"/>
    </location>
</feature>
<feature type="domain" description="Outer membrane protein OmpA-like transmembrane" evidence="3">
    <location>
        <begin position="21"/>
        <end position="195"/>
    </location>
</feature>
<dbReference type="AlphaFoldDB" id="A0A4V3CVD7"/>